<evidence type="ECO:0000313" key="3">
    <source>
        <dbReference type="Ensembl" id="ENSSAUP00010035634.1"/>
    </source>
</evidence>
<reference evidence="3" key="3">
    <citation type="submission" date="2025-09" db="UniProtKB">
        <authorList>
            <consortium name="Ensembl"/>
        </authorList>
    </citation>
    <scope>IDENTIFICATION</scope>
</reference>
<evidence type="ECO:0000259" key="2">
    <source>
        <dbReference type="PROSITE" id="PS52052"/>
    </source>
</evidence>
<reference evidence="3" key="1">
    <citation type="submission" date="2021-04" db="EMBL/GenBank/DDBJ databases">
        <authorList>
            <consortium name="Wellcome Sanger Institute Data Sharing"/>
        </authorList>
    </citation>
    <scope>NUCLEOTIDE SEQUENCE [LARGE SCALE GENOMIC DNA]</scope>
</reference>
<dbReference type="Ensembl" id="ENSSAUT00010037537.1">
    <property type="protein sequence ID" value="ENSSAUP00010035634.1"/>
    <property type="gene ID" value="ENSSAUG00010015086.1"/>
</dbReference>
<keyword evidence="4" id="KW-1185">Reference proteome</keyword>
<proteinExistence type="predicted"/>
<dbReference type="Proteomes" id="UP000472265">
    <property type="component" value="Chromosome 9"/>
</dbReference>
<dbReference type="Pfam" id="PF15275">
    <property type="entry name" value="PEHE"/>
    <property type="match status" value="1"/>
</dbReference>
<dbReference type="GO" id="GO:0044545">
    <property type="term" value="C:NSL complex"/>
    <property type="evidence" value="ECO:0007669"/>
    <property type="project" value="TreeGrafter"/>
</dbReference>
<protein>
    <submittedName>
        <fullName evidence="3">KAT8 regulatory NSL complex subunit 1-like</fullName>
    </submittedName>
</protein>
<name>A0A671WAM2_SPAAU</name>
<evidence type="ECO:0000256" key="1">
    <source>
        <dbReference type="SAM" id="MobiDB-lite"/>
    </source>
</evidence>
<dbReference type="GO" id="GO:0035035">
    <property type="term" value="F:histone acetyltransferase binding"/>
    <property type="evidence" value="ECO:0007669"/>
    <property type="project" value="TreeGrafter"/>
</dbReference>
<feature type="compositionally biased region" description="Polar residues" evidence="1">
    <location>
        <begin position="806"/>
        <end position="818"/>
    </location>
</feature>
<dbReference type="InterPro" id="IPR026180">
    <property type="entry name" value="NSL1"/>
</dbReference>
<feature type="region of interest" description="Disordered" evidence="1">
    <location>
        <begin position="865"/>
        <end position="903"/>
    </location>
</feature>
<feature type="domain" description="PEHE" evidence="2">
    <location>
        <begin position="723"/>
        <end position="862"/>
    </location>
</feature>
<dbReference type="PANTHER" id="PTHR22443:SF16">
    <property type="entry name" value="KAT8 REGULATORY NSL COMPLEX SUBUNIT 1-LIKE PROTEIN"/>
    <property type="match status" value="1"/>
</dbReference>
<organism evidence="3 4">
    <name type="scientific">Sparus aurata</name>
    <name type="common">Gilthead sea bream</name>
    <dbReference type="NCBI Taxonomy" id="8175"/>
    <lineage>
        <taxon>Eukaryota</taxon>
        <taxon>Metazoa</taxon>
        <taxon>Chordata</taxon>
        <taxon>Craniata</taxon>
        <taxon>Vertebrata</taxon>
        <taxon>Euteleostomi</taxon>
        <taxon>Actinopterygii</taxon>
        <taxon>Neopterygii</taxon>
        <taxon>Teleostei</taxon>
        <taxon>Neoteleostei</taxon>
        <taxon>Acanthomorphata</taxon>
        <taxon>Eupercaria</taxon>
        <taxon>Spariformes</taxon>
        <taxon>Sparidae</taxon>
        <taxon>Sparus</taxon>
    </lineage>
</organism>
<evidence type="ECO:0000313" key="4">
    <source>
        <dbReference type="Proteomes" id="UP000472265"/>
    </source>
</evidence>
<feature type="region of interest" description="Disordered" evidence="1">
    <location>
        <begin position="785"/>
        <end position="836"/>
    </location>
</feature>
<feature type="compositionally biased region" description="Polar residues" evidence="1">
    <location>
        <begin position="868"/>
        <end position="879"/>
    </location>
</feature>
<sequence length="903" mass="99779">MAPALTRTLKDGHGIHLSSPPASVRMDTDFESQLRSTDDADLQKMWLNLSLCSPLDSCLPVSPLDIPANPVFSPCPQASASQREMVLLPSSASLPDLLSFGEGLRDSHQVASVFPGVPDMFLVAVPEHNSQVARLLHGCSAAPECGPDGGDVHHSPLTLTIAPPLYCNREINYQDFTPVYSSILTQENVARIGCPPLSSVQPCSSRVNTDQPVSRVVLEEAVKEQLSRQTGLHSRAQRLQRRLQALLGEHALLHCQQQLEGLKRHCQHEFLSLDSPDPIHPDILPPQVGCKPHFPQLDLSTASSSFMELREFSLSSQAVLRGLQEALDSEATASSSSDEEQEEQKIHGKIKTSPVSSSSCERRWLEERAELGSRWSWLNLRLAELEGRIQQLVELHKHIRSTKGGVVLAESQPLTDRQIQQTLLREMAGLSCTASDADTEPCSPARLLRNIERQSAQLSQIVNSLMTPLSFSPLSKPQHTWKGKRAFTSGQTGHDAFVPGSSKRRRLGSRRLFKADASCVCARTRPLVTYHKPKLFTLSTYSPRSAQDSGTSMSTLSSSLSSSSCSCWSSCDPVVLCSAPDCSSNSSMALSSRTAGSTPHPALSFSFGHKYKQRGRHHKTRVMVLSPIGMAGSAKGRHRRANQRKRKRRRIHRLIEEEEDVLYQLCDTEDSSDEVLEESYTQITSKRASQGFVRKRQGVSEYNINNIVIPMTAAKVEKLQYKDILTPSWRLVDNLPLINREAEKVEDSEEGQVEDLTDEVMAQRHLALEQSEKMRWGSWGKRKCCRRPNRSGSRLSGSGGGMCTSGEESSVELSSCAQLDTDEQQSSEEWLPQTPWEPRVFPLDELEEALLSNDQEKVLSEWSECRRASTTSKNSNSHLSPARSCGATLPSGGQSKSRTPDGS</sequence>
<reference evidence="3" key="2">
    <citation type="submission" date="2025-08" db="UniProtKB">
        <authorList>
            <consortium name="Ensembl"/>
        </authorList>
    </citation>
    <scope>IDENTIFICATION</scope>
</reference>
<dbReference type="Gene3D" id="6.10.250.3170">
    <property type="match status" value="1"/>
</dbReference>
<dbReference type="AlphaFoldDB" id="A0A671WAM2"/>
<gene>
    <name evidence="3" type="primary">kansl1l</name>
</gene>
<feature type="compositionally biased region" description="Polar residues" evidence="1">
    <location>
        <begin position="891"/>
        <end position="903"/>
    </location>
</feature>
<dbReference type="PROSITE" id="PS52052">
    <property type="entry name" value="PEHE"/>
    <property type="match status" value="1"/>
</dbReference>
<dbReference type="InterPro" id="IPR029332">
    <property type="entry name" value="PEHE_dom"/>
</dbReference>
<dbReference type="GeneTree" id="ENSGT00530000063688"/>
<dbReference type="SMART" id="SM01300">
    <property type="entry name" value="PEHE"/>
    <property type="match status" value="1"/>
</dbReference>
<accession>A0A671WAM2</accession>
<feature type="region of interest" description="Disordered" evidence="1">
    <location>
        <begin position="330"/>
        <end position="355"/>
    </location>
</feature>
<dbReference type="PANTHER" id="PTHR22443">
    <property type="entry name" value="NON-SPECIFIC LETHAL 1, ISOFORM M"/>
    <property type="match status" value="1"/>
</dbReference>